<evidence type="ECO:0000256" key="4">
    <source>
        <dbReference type="ARBA" id="ARBA00023136"/>
    </source>
</evidence>
<protein>
    <recommendedName>
        <fullName evidence="5">Sec-independent protein translocase protein TatC</fullName>
    </recommendedName>
</protein>
<dbReference type="Pfam" id="PF00902">
    <property type="entry name" value="TatC"/>
    <property type="match status" value="1"/>
</dbReference>
<keyword evidence="5" id="KW-1003">Cell membrane</keyword>
<dbReference type="GO" id="GO:0065002">
    <property type="term" value="P:intracellular protein transmembrane transport"/>
    <property type="evidence" value="ECO:0007669"/>
    <property type="project" value="TreeGrafter"/>
</dbReference>
<dbReference type="InterPro" id="IPR002033">
    <property type="entry name" value="TatC"/>
</dbReference>
<feature type="transmembrane region" description="Helical" evidence="5">
    <location>
        <begin position="303"/>
        <end position="327"/>
    </location>
</feature>
<feature type="compositionally biased region" description="Acidic residues" evidence="6">
    <location>
        <begin position="77"/>
        <end position="94"/>
    </location>
</feature>
<dbReference type="GO" id="GO:0009977">
    <property type="term" value="F:proton motive force dependent protein transmembrane transporter activity"/>
    <property type="evidence" value="ECO:0007669"/>
    <property type="project" value="TreeGrafter"/>
</dbReference>
<accession>F0JKS2</accession>
<keyword evidence="2 5" id="KW-0812">Transmembrane</keyword>
<dbReference type="PANTHER" id="PTHR30371:SF0">
    <property type="entry name" value="SEC-INDEPENDENT PROTEIN TRANSLOCASE PROTEIN TATC, CHLOROPLASTIC-RELATED"/>
    <property type="match status" value="1"/>
</dbReference>
<feature type="transmembrane region" description="Helical" evidence="5">
    <location>
        <begin position="412"/>
        <end position="430"/>
    </location>
</feature>
<evidence type="ECO:0000256" key="6">
    <source>
        <dbReference type="SAM" id="MobiDB-lite"/>
    </source>
</evidence>
<dbReference type="OrthoDB" id="9777044at2"/>
<feature type="region of interest" description="Disordered" evidence="6">
    <location>
        <begin position="1"/>
        <end position="145"/>
    </location>
</feature>
<evidence type="ECO:0000313" key="7">
    <source>
        <dbReference type="EMBL" id="EGB16521.1"/>
    </source>
</evidence>
<feature type="transmembrane region" description="Helical" evidence="5">
    <location>
        <begin position="163"/>
        <end position="182"/>
    </location>
</feature>
<dbReference type="AlphaFoldDB" id="F0JKS2"/>
<sequence length="463" mass="50425">MRSDKDDVKETEEKSVAETPVTPDEDPSLLDEDPAESAEESADSVEAPTDSAEAKTETGYAAYVPDYSDLPGYAEIGSDDADEAAEAEGADESGDAAVPVAAGGGSGDGGTDDPADGIQRDEPEDDADEPEEDEDDEEPGDGEGAQMSLLDHLAELRSRLTRAFIAVGVGMVACYSFAGQMFDILMQPMIDVFQKQAEAGPTPLLTPEFYQQFGAVFQKMLEANGFHHPEQMQIFMAALQKALMAVAREGHFQYTYPAEAFFAHIKISIVAGLFLVSPYVFAQIWGFIAPGLYSHERKWMVPMALLSGLFFTGGALFGYFQVFPYAFDFFAGFSNEGIQFVPKLNEYLSFCLKLLFAFGFVFELPLFIFFLARLGLVSSTGLRKKRKYAILIAFVVAAILTPPDPFTQCLMAGPLIVLYEVGIWVAFFFGKKEKRHLKKLAEAEAKAQAELDAAAEGGGEETP</sequence>
<dbReference type="GO" id="GO:0043953">
    <property type="term" value="P:protein transport by the Tat complex"/>
    <property type="evidence" value="ECO:0007669"/>
    <property type="project" value="UniProtKB-UniRule"/>
</dbReference>
<feature type="transmembrane region" description="Helical" evidence="5">
    <location>
        <begin position="388"/>
        <end position="406"/>
    </location>
</feature>
<comment type="subcellular location">
    <subcellularLocation>
        <location evidence="5">Cell membrane</location>
        <topology evidence="5">Multi-pass membrane protein</topology>
    </subcellularLocation>
    <subcellularLocation>
        <location evidence="1">Membrane</location>
        <topology evidence="1">Multi-pass membrane protein</topology>
    </subcellularLocation>
</comment>
<evidence type="ECO:0000256" key="1">
    <source>
        <dbReference type="ARBA" id="ARBA00004141"/>
    </source>
</evidence>
<keyword evidence="5" id="KW-0811">Translocation</keyword>
<dbReference type="NCBIfam" id="TIGR00945">
    <property type="entry name" value="tatC"/>
    <property type="match status" value="1"/>
</dbReference>
<feature type="compositionally biased region" description="Acidic residues" evidence="6">
    <location>
        <begin position="23"/>
        <end position="43"/>
    </location>
</feature>
<feature type="transmembrane region" description="Helical" evidence="5">
    <location>
        <begin position="347"/>
        <end position="376"/>
    </location>
</feature>
<dbReference type="RefSeq" id="WP_014323945.1">
    <property type="nucleotide sequence ID" value="NC_016803.1"/>
</dbReference>
<keyword evidence="5" id="KW-0653">Protein transport</keyword>
<evidence type="ECO:0000313" key="8">
    <source>
        <dbReference type="Proteomes" id="UP000007845"/>
    </source>
</evidence>
<dbReference type="PANTHER" id="PTHR30371">
    <property type="entry name" value="SEC-INDEPENDENT PROTEIN TRANSLOCASE PROTEIN TATC"/>
    <property type="match status" value="1"/>
</dbReference>
<organism evidence="7 8">
    <name type="scientific">Pseudodesulfovibrio mercurii</name>
    <dbReference type="NCBI Taxonomy" id="641491"/>
    <lineage>
        <taxon>Bacteria</taxon>
        <taxon>Pseudomonadati</taxon>
        <taxon>Thermodesulfobacteriota</taxon>
        <taxon>Desulfovibrionia</taxon>
        <taxon>Desulfovibrionales</taxon>
        <taxon>Desulfovibrionaceae</taxon>
    </lineage>
</organism>
<dbReference type="GO" id="GO:0033281">
    <property type="term" value="C:TAT protein transport complex"/>
    <property type="evidence" value="ECO:0007669"/>
    <property type="project" value="UniProtKB-UniRule"/>
</dbReference>
<keyword evidence="5" id="KW-0813">Transport</keyword>
<feature type="compositionally biased region" description="Basic and acidic residues" evidence="6">
    <location>
        <begin position="1"/>
        <end position="16"/>
    </location>
</feature>
<comment type="similarity">
    <text evidence="5">Belongs to the TatC family.</text>
</comment>
<dbReference type="EMBL" id="CP003220">
    <property type="protein sequence ID" value="EGB16521.1"/>
    <property type="molecule type" value="Genomic_DNA"/>
</dbReference>
<dbReference type="eggNOG" id="COG0805">
    <property type="taxonomic scope" value="Bacteria"/>
</dbReference>
<dbReference type="KEGG" id="ddn:DND132_3318"/>
<keyword evidence="4 5" id="KW-0472">Membrane</keyword>
<evidence type="ECO:0000256" key="2">
    <source>
        <dbReference type="ARBA" id="ARBA00022692"/>
    </source>
</evidence>
<reference evidence="7 8" key="1">
    <citation type="journal article" date="2011" name="J. Bacteriol.">
        <title>Genome sequence of the mercury-methylating strain Desulfovibrio desulfuricans ND132.</title>
        <authorList>
            <person name="Brown S.D."/>
            <person name="Gilmour C.C."/>
            <person name="Kucken A.M."/>
            <person name="Wall J.D."/>
            <person name="Elias D.A."/>
            <person name="Brandt C.C."/>
            <person name="Podar M."/>
            <person name="Chertkov O."/>
            <person name="Held B."/>
            <person name="Bruce D.C."/>
            <person name="Detter J.C."/>
            <person name="Tapia R."/>
            <person name="Han C.S."/>
            <person name="Goodwin L.A."/>
            <person name="Cheng J.F."/>
            <person name="Pitluck S."/>
            <person name="Woyke T."/>
            <person name="Mikhailova N."/>
            <person name="Ivanova N.N."/>
            <person name="Han J."/>
            <person name="Lucas S."/>
            <person name="Lapidus A.L."/>
            <person name="Land M.L."/>
            <person name="Hauser L.J."/>
            <person name="Palumbo A.V."/>
        </authorList>
    </citation>
    <scope>NUCLEOTIDE SEQUENCE [LARGE SCALE GENOMIC DNA]</scope>
    <source>
        <strain evidence="7 8">ND132</strain>
    </source>
</reference>
<gene>
    <name evidence="5" type="primary">tatC</name>
    <name evidence="7" type="ORF">DND132_3318</name>
</gene>
<dbReference type="Proteomes" id="UP000007845">
    <property type="component" value="Chromosome"/>
</dbReference>
<proteinExistence type="inferred from homology"/>
<feature type="transmembrane region" description="Helical" evidence="5">
    <location>
        <begin position="261"/>
        <end position="282"/>
    </location>
</feature>
<evidence type="ECO:0000256" key="3">
    <source>
        <dbReference type="ARBA" id="ARBA00022989"/>
    </source>
</evidence>
<feature type="compositionally biased region" description="Acidic residues" evidence="6">
    <location>
        <begin position="122"/>
        <end position="141"/>
    </location>
</feature>
<name>F0JKS2_9BACT</name>
<dbReference type="HOGENOM" id="CLU_031942_6_1_7"/>
<dbReference type="HAMAP" id="MF_00902">
    <property type="entry name" value="TatC"/>
    <property type="match status" value="1"/>
</dbReference>
<evidence type="ECO:0000256" key="5">
    <source>
        <dbReference type="HAMAP-Rule" id="MF_00902"/>
    </source>
</evidence>
<comment type="subunit">
    <text evidence="5">Forms a complex with TatA.</text>
</comment>
<dbReference type="PRINTS" id="PR01840">
    <property type="entry name" value="TATCFAMILY"/>
</dbReference>
<keyword evidence="8" id="KW-1185">Reference proteome</keyword>
<keyword evidence="3 5" id="KW-1133">Transmembrane helix</keyword>
<comment type="function">
    <text evidence="5">Part of the twin-arginine translocation (Tat) system that transports large folded proteins containing a characteristic twin-arginine motif in their signal peptide across membranes.</text>
</comment>
<dbReference type="STRING" id="641491.DND132_3318"/>